<organism evidence="13 14">
    <name type="scientific">Soehngenia longivitae</name>
    <dbReference type="NCBI Taxonomy" id="2562294"/>
    <lineage>
        <taxon>Bacteria</taxon>
        <taxon>Bacillati</taxon>
        <taxon>Bacillota</taxon>
        <taxon>Tissierellia</taxon>
        <taxon>Tissierellales</taxon>
        <taxon>Tissierellaceae</taxon>
        <taxon>Soehngenia</taxon>
    </lineage>
</organism>
<reference evidence="13 14" key="1">
    <citation type="submission" date="2019-03" db="EMBL/GenBank/DDBJ databases">
        <title>Draft genome sequence data and analysis of a Fermenting Bacterium, Soehngenia longevitae strain 1933PT, isolated from petroleum reservoir in Azerbaijan.</title>
        <authorList>
            <person name="Grouzdev D.S."/>
            <person name="Bidzhieva S.K."/>
            <person name="Sokolova D.S."/>
            <person name="Tourova T.P."/>
            <person name="Poltaraus A.B."/>
            <person name="Nazina T.N."/>
        </authorList>
    </citation>
    <scope>NUCLEOTIDE SEQUENCE [LARGE SCALE GENOMIC DNA]</scope>
    <source>
        <strain evidence="13 14">1933P</strain>
    </source>
</reference>
<evidence type="ECO:0000256" key="11">
    <source>
        <dbReference type="ARBA" id="ARBA00049244"/>
    </source>
</evidence>
<dbReference type="EC" id="2.7.7.7" evidence="2"/>
<keyword evidence="4 13" id="KW-0548">Nucleotidyltransferase</keyword>
<dbReference type="NCBIfam" id="NF004046">
    <property type="entry name" value="PRK05563.1"/>
    <property type="match status" value="1"/>
</dbReference>
<dbReference type="Pfam" id="PF20964">
    <property type="entry name" value="DnaX_C"/>
    <property type="match status" value="1"/>
</dbReference>
<evidence type="ECO:0000256" key="6">
    <source>
        <dbReference type="ARBA" id="ARBA00022723"/>
    </source>
</evidence>
<dbReference type="InterPro" id="IPR012763">
    <property type="entry name" value="DNA_pol_III_sug/sutau_N"/>
</dbReference>
<evidence type="ECO:0000313" key="13">
    <source>
        <dbReference type="EMBL" id="TFZ39379.1"/>
    </source>
</evidence>
<dbReference type="Gene3D" id="1.20.272.10">
    <property type="match status" value="1"/>
</dbReference>
<dbReference type="OrthoDB" id="9810148at2"/>
<evidence type="ECO:0000256" key="3">
    <source>
        <dbReference type="ARBA" id="ARBA00022679"/>
    </source>
</evidence>
<dbReference type="GO" id="GO:0003677">
    <property type="term" value="F:DNA binding"/>
    <property type="evidence" value="ECO:0007669"/>
    <property type="project" value="InterPro"/>
</dbReference>
<dbReference type="NCBIfam" id="TIGR02397">
    <property type="entry name" value="dnaX_nterm"/>
    <property type="match status" value="1"/>
</dbReference>
<dbReference type="PRINTS" id="PR00300">
    <property type="entry name" value="CLPPROTEASEA"/>
</dbReference>
<dbReference type="FunFam" id="3.40.50.300:FF:000014">
    <property type="entry name" value="DNA polymerase III subunit gamma/tau"/>
    <property type="match status" value="1"/>
</dbReference>
<evidence type="ECO:0000256" key="1">
    <source>
        <dbReference type="ARBA" id="ARBA00006360"/>
    </source>
</evidence>
<dbReference type="GO" id="GO:0009360">
    <property type="term" value="C:DNA polymerase III complex"/>
    <property type="evidence" value="ECO:0007669"/>
    <property type="project" value="InterPro"/>
</dbReference>
<dbReference type="SUPFAM" id="SSF52540">
    <property type="entry name" value="P-loop containing nucleoside triphosphate hydrolases"/>
    <property type="match status" value="1"/>
</dbReference>
<dbReference type="InterPro" id="IPR008921">
    <property type="entry name" value="DNA_pol3_clamp-load_cplx_C"/>
</dbReference>
<dbReference type="InterPro" id="IPR022754">
    <property type="entry name" value="DNA_pol_III_gamma-3"/>
</dbReference>
<dbReference type="SUPFAM" id="SSF48019">
    <property type="entry name" value="post-AAA+ oligomerization domain-like"/>
    <property type="match status" value="1"/>
</dbReference>
<evidence type="ECO:0000256" key="5">
    <source>
        <dbReference type="ARBA" id="ARBA00022705"/>
    </source>
</evidence>
<comment type="similarity">
    <text evidence="1">Belongs to the DnaX/STICHEL family.</text>
</comment>
<comment type="caution">
    <text evidence="13">The sequence shown here is derived from an EMBL/GenBank/DDBJ whole genome shotgun (WGS) entry which is preliminary data.</text>
</comment>
<accession>A0A4Z0D4M8</accession>
<comment type="catalytic activity">
    <reaction evidence="11">
        <text>DNA(n) + a 2'-deoxyribonucleoside 5'-triphosphate = DNA(n+1) + diphosphate</text>
        <dbReference type="Rhea" id="RHEA:22508"/>
        <dbReference type="Rhea" id="RHEA-COMP:17339"/>
        <dbReference type="Rhea" id="RHEA-COMP:17340"/>
        <dbReference type="ChEBI" id="CHEBI:33019"/>
        <dbReference type="ChEBI" id="CHEBI:61560"/>
        <dbReference type="ChEBI" id="CHEBI:173112"/>
        <dbReference type="EC" id="2.7.7.7"/>
    </reaction>
</comment>
<dbReference type="RefSeq" id="WP_135271621.1">
    <property type="nucleotide sequence ID" value="NZ_SRIB01000013.1"/>
</dbReference>
<dbReference type="AlphaFoldDB" id="A0A4Z0D4M8"/>
<evidence type="ECO:0000256" key="8">
    <source>
        <dbReference type="ARBA" id="ARBA00022833"/>
    </source>
</evidence>
<keyword evidence="3 13" id="KW-0808">Transferase</keyword>
<dbReference type="InterPro" id="IPR001270">
    <property type="entry name" value="ClpA/B"/>
</dbReference>
<keyword evidence="7" id="KW-0547">Nucleotide-binding</keyword>
<dbReference type="InterPro" id="IPR027417">
    <property type="entry name" value="P-loop_NTPase"/>
</dbReference>
<dbReference type="PANTHER" id="PTHR11669">
    <property type="entry name" value="REPLICATION FACTOR C / DNA POLYMERASE III GAMMA-TAU SUBUNIT"/>
    <property type="match status" value="1"/>
</dbReference>
<dbReference type="SMART" id="SM00382">
    <property type="entry name" value="AAA"/>
    <property type="match status" value="1"/>
</dbReference>
<dbReference type="FunFam" id="1.10.8.60:FF:000013">
    <property type="entry name" value="DNA polymerase III subunit gamma/tau"/>
    <property type="match status" value="1"/>
</dbReference>
<sequence>MYQALYRKYRPKTFDDILGQNHVTKILKNQVKSGNIGHAYLFSGTRGTGKTSAAKVLARAVNCLNPVDGNPCNECSVCKGILDESLMDVIEMDAASNRKIEDIRELKEKIIYPPSVARYKVYIIDEVHMLTNEAFNALLKTLEEPPKHLIFILATTEPEKLPQTILSRCQRFDFKRITNNDIIYNMQTILDSMDITVEKRALELVARNSDGAMRDALSLLDQLIAYDSNNITYEDCINILGITSSDLIFELVDAINERDIGKSIEILERVILEGKDIQQFVKDLTYHFRNLMISKVSKNPEELIFTEDVERYIAQSKKFELDDILKCLEILRDTDSNVKWALQPRIVLELAIIKMIEKGEVTKEDKNVSQHEKEEKESIKEEVTKKISKNVEVEKKDSKTVSSADEEKFSLKYVKAQWPKIMQIIKSKKISIYALIMEGEVQRVDDNRIVITYKEGFEFHKNAVNSPQNKEFLEQVLSEYFSTPIELVFLMSNQIDEMKEEVKDIPKEKTKEEKIQEVIDFFGEDLVEIIEEE</sequence>
<evidence type="ECO:0000313" key="14">
    <source>
        <dbReference type="Proteomes" id="UP000298381"/>
    </source>
</evidence>
<evidence type="ECO:0000256" key="7">
    <source>
        <dbReference type="ARBA" id="ARBA00022741"/>
    </source>
</evidence>
<dbReference type="GO" id="GO:0005524">
    <property type="term" value="F:ATP binding"/>
    <property type="evidence" value="ECO:0007669"/>
    <property type="project" value="UniProtKB-KW"/>
</dbReference>
<dbReference type="GO" id="GO:0006261">
    <property type="term" value="P:DNA-templated DNA replication"/>
    <property type="evidence" value="ECO:0007669"/>
    <property type="project" value="TreeGrafter"/>
</dbReference>
<dbReference type="NCBIfam" id="TIGR01128">
    <property type="entry name" value="holA"/>
    <property type="match status" value="1"/>
</dbReference>
<dbReference type="GO" id="GO:0046872">
    <property type="term" value="F:metal ion binding"/>
    <property type="evidence" value="ECO:0007669"/>
    <property type="project" value="UniProtKB-KW"/>
</dbReference>
<dbReference type="InterPro" id="IPR005790">
    <property type="entry name" value="DNA_polIII_delta"/>
</dbReference>
<dbReference type="EMBL" id="SRIB01000013">
    <property type="protein sequence ID" value="TFZ39379.1"/>
    <property type="molecule type" value="Genomic_DNA"/>
</dbReference>
<dbReference type="InterPro" id="IPR003593">
    <property type="entry name" value="AAA+_ATPase"/>
</dbReference>
<dbReference type="Gene3D" id="1.10.8.60">
    <property type="match status" value="1"/>
</dbReference>
<dbReference type="CDD" id="cd00009">
    <property type="entry name" value="AAA"/>
    <property type="match status" value="1"/>
</dbReference>
<evidence type="ECO:0000256" key="4">
    <source>
        <dbReference type="ARBA" id="ARBA00022695"/>
    </source>
</evidence>
<dbReference type="PANTHER" id="PTHR11669:SF0">
    <property type="entry name" value="PROTEIN STICHEL-LIKE 2"/>
    <property type="match status" value="1"/>
</dbReference>
<keyword evidence="14" id="KW-1185">Reference proteome</keyword>
<dbReference type="InterPro" id="IPR050238">
    <property type="entry name" value="DNA_Rep/Repair_Clamp_Loader"/>
</dbReference>
<dbReference type="Pfam" id="PF12169">
    <property type="entry name" value="DNA_pol3_gamma3"/>
    <property type="match status" value="1"/>
</dbReference>
<keyword evidence="9" id="KW-0067">ATP-binding</keyword>
<dbReference type="InterPro" id="IPR048448">
    <property type="entry name" value="DnaX-like_C"/>
</dbReference>
<keyword evidence="10" id="KW-0239">DNA-directed DNA polymerase</keyword>
<dbReference type="Proteomes" id="UP000298381">
    <property type="component" value="Unassembled WGS sequence"/>
</dbReference>
<evidence type="ECO:0000256" key="10">
    <source>
        <dbReference type="ARBA" id="ARBA00022932"/>
    </source>
</evidence>
<feature type="domain" description="AAA+ ATPase" evidence="12">
    <location>
        <begin position="36"/>
        <end position="178"/>
    </location>
</feature>
<keyword evidence="6" id="KW-0479">Metal-binding</keyword>
<evidence type="ECO:0000256" key="2">
    <source>
        <dbReference type="ARBA" id="ARBA00012417"/>
    </source>
</evidence>
<keyword evidence="5" id="KW-0235">DNA replication</keyword>
<dbReference type="Pfam" id="PF13177">
    <property type="entry name" value="DNA_pol3_delta2"/>
    <property type="match status" value="1"/>
</dbReference>
<name>A0A4Z0D4M8_9FIRM</name>
<dbReference type="GO" id="GO:0003887">
    <property type="term" value="F:DNA-directed DNA polymerase activity"/>
    <property type="evidence" value="ECO:0007669"/>
    <property type="project" value="UniProtKB-KW"/>
</dbReference>
<dbReference type="Gene3D" id="3.40.50.300">
    <property type="entry name" value="P-loop containing nucleotide triphosphate hydrolases"/>
    <property type="match status" value="1"/>
</dbReference>
<gene>
    <name evidence="13" type="primary">dnaX</name>
    <name evidence="13" type="ORF">E4100_08495</name>
</gene>
<evidence type="ECO:0000256" key="9">
    <source>
        <dbReference type="ARBA" id="ARBA00022840"/>
    </source>
</evidence>
<dbReference type="CDD" id="cd18137">
    <property type="entry name" value="HLD_clamp_pol_III_gamma_tau"/>
    <property type="match status" value="1"/>
</dbReference>
<keyword evidence="8" id="KW-0862">Zinc</keyword>
<dbReference type="InterPro" id="IPR045085">
    <property type="entry name" value="HLD_clamp_pol_III_gamma_tau"/>
</dbReference>
<dbReference type="Pfam" id="PF22608">
    <property type="entry name" value="DNAX_ATPase_lid"/>
    <property type="match status" value="1"/>
</dbReference>
<protein>
    <recommendedName>
        <fullName evidence="2">DNA-directed DNA polymerase</fullName>
        <ecNumber evidence="2">2.7.7.7</ecNumber>
    </recommendedName>
</protein>
<proteinExistence type="inferred from homology"/>
<evidence type="ECO:0000259" key="12">
    <source>
        <dbReference type="SMART" id="SM00382"/>
    </source>
</evidence>